<sequence length="1122" mass="124564">SFTDLPPLLHKAVEEVIAGKYLNALLDILYFQSSNVWTTDMLTKVMAYFHAREVMFTLSSLQMSIKSYLKNLLYQPRQLLSELQQLDQQQFQTAMKYLFNSKKEHLEMGNIILDWGKTRERIFQSPGVNRTLFLVTLDKCFLALSALDCVDILSQVLRTSAVNYLQPDVVGSLPNLLLEDAFRNLSSLFKDLYDRTSASTQKALYGWMKQILQKSYNMSEFNESTSWVSAESLWILGRYMVHLPLEEILKISLNEIRLFISYDNATKQLDTVYDITPELAQALLERISSSGFDMRNTSTIYRQGCFAFSFMAVLGLLVCFYDDLEQMDAAVARALLHQMIKCNQLRGFQAKVHELKSRLLNIAMQNQTLNETLGSLSDAVVGLTSSQLESLSPEAVHNAVATLNQVSGWAKSQVMILSSKYLSYEKVLSFYNVSQMGALVTGIGTWSLHSMNPRELAQIIRGTTSQYLSDLSPAQQQGILRKIAASGDFSSSVKDIQGAFFKEVPLSGLWKQTGFNSSVLKEKELRSSQALYLYELLSKENHPVDLLSTGQLVKGVTCQLFESMDTDIFLDNFEFFEMNLHLLSPYQVNCLAWKFWKVSNASIPPFLLLALPSEYLEYVTGPLCVPFLERLGKTGMDLLNPSHHKRDAVLQKVQECLNSSIADEYDVDLLGNLICHLPPAFLHGRMSLKAMAAALHQFKVCQQLSHEQMTEMKYQLLQLYGFSNNWTAETTLDVGPFIALLSKEELNVLAEKFPDIILQIAKTIGPVSSAEELLSAVFESVSNGTGSIGLSLSRADCLRTRAPSSNEIIKLGEANVFWSVQELKCMDPGTFDKNVELLGAVSGFNSSQLTALKEKAKEVWGLLPDWRSYQIISLGRIALALTEQEITELDLHSIDTVSVLSQQTEWTLTQAKAILQGFLDDSGQTISTLKSFDLVGLGAVLCALNSTEITSIRTAEFSAAIARIGLLFCSTPVLRQFKKMAESVFGAATSWNGSILQEIGTIAGGLNEDELQAFDKSLMPYFQPSAVRHIPPEIFQALSPEQIANLGPENAAMVTGLQREHLDASQLQSLGLALDGARSSSPGTQSTAGSPQEGQTPAPSGAPYLSGFGIWLCAVFTLHLPF</sequence>
<organism evidence="4 5">
    <name type="scientific">Sylvia borin</name>
    <name type="common">Garden warbler</name>
    <dbReference type="NCBI Taxonomy" id="73324"/>
    <lineage>
        <taxon>Eukaryota</taxon>
        <taxon>Metazoa</taxon>
        <taxon>Chordata</taxon>
        <taxon>Craniata</taxon>
        <taxon>Vertebrata</taxon>
        <taxon>Euteleostomi</taxon>
        <taxon>Archelosauria</taxon>
        <taxon>Archosauria</taxon>
        <taxon>Dinosauria</taxon>
        <taxon>Saurischia</taxon>
        <taxon>Theropoda</taxon>
        <taxon>Coelurosauria</taxon>
        <taxon>Aves</taxon>
        <taxon>Neognathae</taxon>
        <taxon>Neoaves</taxon>
        <taxon>Telluraves</taxon>
        <taxon>Australaves</taxon>
        <taxon>Passeriformes</taxon>
        <taxon>Sylvioidea</taxon>
        <taxon>Sylviidae</taxon>
        <taxon>Sylviinae</taxon>
        <taxon>Sylvia</taxon>
    </lineage>
</organism>
<keyword evidence="5" id="KW-1185">Reference proteome</keyword>
<keyword evidence="1" id="KW-0732">Signal</keyword>
<name>A0A7L1EZB1_SYLBO</name>
<dbReference type="GO" id="GO:0007160">
    <property type="term" value="P:cell-matrix adhesion"/>
    <property type="evidence" value="ECO:0007669"/>
    <property type="project" value="TreeGrafter"/>
</dbReference>
<accession>A0A7L1EZB1</accession>
<dbReference type="GO" id="GO:0009986">
    <property type="term" value="C:cell surface"/>
    <property type="evidence" value="ECO:0007669"/>
    <property type="project" value="TreeGrafter"/>
</dbReference>
<feature type="non-terminal residue" evidence="4">
    <location>
        <position position="1"/>
    </location>
</feature>
<evidence type="ECO:0000256" key="3">
    <source>
        <dbReference type="SAM" id="MobiDB-lite"/>
    </source>
</evidence>
<dbReference type="PANTHER" id="PTHR23412:SF18">
    <property type="entry name" value="OTOANCORIN"/>
    <property type="match status" value="1"/>
</dbReference>
<dbReference type="EMBL" id="VXBG01001608">
    <property type="protein sequence ID" value="NXM94065.1"/>
    <property type="molecule type" value="Genomic_DNA"/>
</dbReference>
<reference evidence="4 5" key="1">
    <citation type="submission" date="2019-09" db="EMBL/GenBank/DDBJ databases">
        <title>Bird 10,000 Genomes (B10K) Project - Family phase.</title>
        <authorList>
            <person name="Zhang G."/>
        </authorList>
    </citation>
    <scope>NUCLEOTIDE SEQUENCE [LARGE SCALE GENOMIC DNA]</scope>
    <source>
        <strain evidence="4">B10K-DU-002-19</strain>
        <tissue evidence="4">Muscle</tissue>
    </source>
</reference>
<dbReference type="InterPro" id="IPR026664">
    <property type="entry name" value="Stereocilin-rel"/>
</dbReference>
<feature type="compositionally biased region" description="Polar residues" evidence="3">
    <location>
        <begin position="1078"/>
        <end position="1098"/>
    </location>
</feature>
<gene>
    <name evidence="4" type="primary">Otoa</name>
    <name evidence="4" type="ORF">SYLBOR_R08303</name>
</gene>
<proteinExistence type="predicted"/>
<feature type="region of interest" description="Disordered" evidence="3">
    <location>
        <begin position="1075"/>
        <end position="1099"/>
    </location>
</feature>
<dbReference type="AlphaFoldDB" id="A0A7L1EZB1"/>
<keyword evidence="2" id="KW-0325">Glycoprotein</keyword>
<protein>
    <submittedName>
        <fullName evidence="4">OTOAN protein</fullName>
    </submittedName>
</protein>
<evidence type="ECO:0000256" key="1">
    <source>
        <dbReference type="ARBA" id="ARBA00022729"/>
    </source>
</evidence>
<dbReference type="PANTHER" id="PTHR23412">
    <property type="entry name" value="STEREOCILIN RELATED"/>
    <property type="match status" value="1"/>
</dbReference>
<dbReference type="Proteomes" id="UP000538515">
    <property type="component" value="Unassembled WGS sequence"/>
</dbReference>
<feature type="non-terminal residue" evidence="4">
    <location>
        <position position="1122"/>
    </location>
</feature>
<evidence type="ECO:0000256" key="2">
    <source>
        <dbReference type="ARBA" id="ARBA00023180"/>
    </source>
</evidence>
<evidence type="ECO:0000313" key="5">
    <source>
        <dbReference type="Proteomes" id="UP000538515"/>
    </source>
</evidence>
<evidence type="ECO:0000313" key="4">
    <source>
        <dbReference type="EMBL" id="NXM94065.1"/>
    </source>
</evidence>
<comment type="caution">
    <text evidence="4">The sequence shown here is derived from an EMBL/GenBank/DDBJ whole genome shotgun (WGS) entry which is preliminary data.</text>
</comment>